<evidence type="ECO:0000313" key="1">
    <source>
        <dbReference type="EMBL" id="OPJ67499.1"/>
    </source>
</evidence>
<dbReference type="AlphaFoldDB" id="A0A1V4J5V7"/>
<accession>A0A1V4J5V7</accession>
<gene>
    <name evidence="1" type="ORF">AV530_014265</name>
</gene>
<keyword evidence="2" id="KW-1185">Reference proteome</keyword>
<dbReference type="EMBL" id="LSYS01009013">
    <property type="protein sequence ID" value="OPJ67499.1"/>
    <property type="molecule type" value="Genomic_DNA"/>
</dbReference>
<organism evidence="1 2">
    <name type="scientific">Patagioenas fasciata monilis</name>
    <dbReference type="NCBI Taxonomy" id="372326"/>
    <lineage>
        <taxon>Eukaryota</taxon>
        <taxon>Metazoa</taxon>
        <taxon>Chordata</taxon>
        <taxon>Craniata</taxon>
        <taxon>Vertebrata</taxon>
        <taxon>Euteleostomi</taxon>
        <taxon>Archelosauria</taxon>
        <taxon>Archosauria</taxon>
        <taxon>Dinosauria</taxon>
        <taxon>Saurischia</taxon>
        <taxon>Theropoda</taxon>
        <taxon>Coelurosauria</taxon>
        <taxon>Aves</taxon>
        <taxon>Neognathae</taxon>
        <taxon>Neoaves</taxon>
        <taxon>Columbimorphae</taxon>
        <taxon>Columbiformes</taxon>
        <taxon>Columbidae</taxon>
        <taxon>Patagioenas</taxon>
    </lineage>
</organism>
<dbReference type="Proteomes" id="UP000190648">
    <property type="component" value="Unassembled WGS sequence"/>
</dbReference>
<protein>
    <submittedName>
        <fullName evidence="1">Uncharacterized protein</fullName>
    </submittedName>
</protein>
<name>A0A1V4J5V7_PATFA</name>
<comment type="caution">
    <text evidence="1">The sequence shown here is derived from an EMBL/GenBank/DDBJ whole genome shotgun (WGS) entry which is preliminary data.</text>
</comment>
<proteinExistence type="predicted"/>
<sequence>MACADPWEVPPRRSCVPSVVPGLYLFHILRVVSPLRRLTSIFLKSSVFAAGWQIPIRREGCRLRDLCRNRFGAHRE</sequence>
<evidence type="ECO:0000313" key="2">
    <source>
        <dbReference type="Proteomes" id="UP000190648"/>
    </source>
</evidence>
<reference evidence="1 2" key="1">
    <citation type="submission" date="2016-02" db="EMBL/GenBank/DDBJ databases">
        <title>Band-tailed pigeon sequencing and assembly.</title>
        <authorList>
            <person name="Soares A.E."/>
            <person name="Novak B.J."/>
            <person name="Rice E.S."/>
            <person name="O'Connell B."/>
            <person name="Chang D."/>
            <person name="Weber S."/>
            <person name="Shapiro B."/>
        </authorList>
    </citation>
    <scope>NUCLEOTIDE SEQUENCE [LARGE SCALE GENOMIC DNA]</scope>
    <source>
        <strain evidence="1">BTP2013</strain>
        <tissue evidence="1">Blood</tissue>
    </source>
</reference>